<dbReference type="SUPFAM" id="SSF52266">
    <property type="entry name" value="SGNH hydrolase"/>
    <property type="match status" value="1"/>
</dbReference>
<organism evidence="1 2">
    <name type="scientific">Pontibacter oryzae</name>
    <dbReference type="NCBI Taxonomy" id="2304593"/>
    <lineage>
        <taxon>Bacteria</taxon>
        <taxon>Pseudomonadati</taxon>
        <taxon>Bacteroidota</taxon>
        <taxon>Cytophagia</taxon>
        <taxon>Cytophagales</taxon>
        <taxon>Hymenobacteraceae</taxon>
        <taxon>Pontibacter</taxon>
    </lineage>
</organism>
<dbReference type="EMBL" id="QWGE01000003">
    <property type="protein sequence ID" value="RIJ37506.1"/>
    <property type="molecule type" value="Genomic_DNA"/>
</dbReference>
<comment type="caution">
    <text evidence="1">The sequence shown here is derived from an EMBL/GenBank/DDBJ whole genome shotgun (WGS) entry which is preliminary data.</text>
</comment>
<gene>
    <name evidence="1" type="ORF">D1627_10335</name>
</gene>
<dbReference type="Pfam" id="PF00657">
    <property type="entry name" value="Lipase_GDSL"/>
    <property type="match status" value="1"/>
</dbReference>
<dbReference type="RefSeq" id="WP_119432163.1">
    <property type="nucleotide sequence ID" value="NZ_QWGE01000003.1"/>
</dbReference>
<dbReference type="PROSITE" id="PS51257">
    <property type="entry name" value="PROKAR_LIPOPROTEIN"/>
    <property type="match status" value="1"/>
</dbReference>
<dbReference type="OrthoDB" id="9764164at2"/>
<keyword evidence="2" id="KW-1185">Reference proteome</keyword>
<proteinExistence type="predicted"/>
<dbReference type="GO" id="GO:0016788">
    <property type="term" value="F:hydrolase activity, acting on ester bonds"/>
    <property type="evidence" value="ECO:0007669"/>
    <property type="project" value="InterPro"/>
</dbReference>
<dbReference type="InterPro" id="IPR036514">
    <property type="entry name" value="SGNH_hydro_sf"/>
</dbReference>
<dbReference type="Proteomes" id="UP000266005">
    <property type="component" value="Unassembled WGS sequence"/>
</dbReference>
<evidence type="ECO:0008006" key="3">
    <source>
        <dbReference type="Google" id="ProtNLM"/>
    </source>
</evidence>
<evidence type="ECO:0000313" key="2">
    <source>
        <dbReference type="Proteomes" id="UP000266005"/>
    </source>
</evidence>
<name>A0A399S0G6_9BACT</name>
<reference evidence="2" key="1">
    <citation type="submission" date="2018-08" db="EMBL/GenBank/DDBJ databases">
        <title>Mucilaginibacter sp. MYSH2.</title>
        <authorList>
            <person name="Seo T."/>
        </authorList>
    </citation>
    <scope>NUCLEOTIDE SEQUENCE [LARGE SCALE GENOMIC DNA]</scope>
    <source>
        <strain evidence="2">KIRAN</strain>
    </source>
</reference>
<protein>
    <recommendedName>
        <fullName evidence="3">G-D-S-L family lipolytic protein</fullName>
    </recommendedName>
</protein>
<sequence>MKNFFNKFGLLALAAGMLLSSCDPEIDAANPSSGSLDLTKYVAVGNSLTAGFQDNGLYLEGQISSYPALIAQQFSLAGGGEFVQPLFSEAQRNGSGYVRLTGFSSPTSPILTPVTDNLAVVGKGKDGKTNLLAPYLQPVNNLGVPGIKMADVTTAGYGYDNPLGFNPYYERLLPDSPTPTEALMPYVNYVGATNPTFFTMWLGNNDVLGYATSGGVASMTSASVFQSNLDAMMAALAKPNVEGAVINIPDVTAIPFFTTKSTAQLKQLAAASNAKLYIRLADNTVREAQTTDYVLLTSTVGTPESVPGIGTVPHGFSPLNPLANSEVLDVNEVEAVISRTAEFNAKLATAAQTKNLAYVDMNGYFNSIKGGFALNAVTYSPAFITGNLFSLDGVHLTPRGYAIVANRILREINSKYNASIPFVDETQYRAVLLP</sequence>
<evidence type="ECO:0000313" key="1">
    <source>
        <dbReference type="EMBL" id="RIJ37506.1"/>
    </source>
</evidence>
<dbReference type="AlphaFoldDB" id="A0A399S0G6"/>
<dbReference type="InterPro" id="IPR001087">
    <property type="entry name" value="GDSL"/>
</dbReference>
<dbReference type="Gene3D" id="3.40.50.1110">
    <property type="entry name" value="SGNH hydrolase"/>
    <property type="match status" value="2"/>
</dbReference>
<accession>A0A399S0G6</accession>